<gene>
    <name evidence="2" type="ORF">AYW79_04215</name>
</gene>
<dbReference type="RefSeq" id="WP_067562068.1">
    <property type="nucleotide sequence ID" value="NZ_LSUQ01000008.1"/>
</dbReference>
<dbReference type="Pfam" id="PF24957">
    <property type="entry name" value="DrmE_C"/>
    <property type="match status" value="1"/>
</dbReference>
<dbReference type="NCBIfam" id="NF038316">
    <property type="entry name" value="DrmE_fam"/>
    <property type="match status" value="1"/>
</dbReference>
<dbReference type="InterPro" id="IPR056666">
    <property type="entry name" value="DrmE_C"/>
</dbReference>
<dbReference type="EMBL" id="LSUQ01000008">
    <property type="protein sequence ID" value="OAG94570.1"/>
    <property type="molecule type" value="Genomic_DNA"/>
</dbReference>
<evidence type="ECO:0000313" key="3">
    <source>
        <dbReference type="Proteomes" id="UP000077421"/>
    </source>
</evidence>
<evidence type="ECO:0000313" key="2">
    <source>
        <dbReference type="EMBL" id="OAG94570.1"/>
    </source>
</evidence>
<dbReference type="InterPro" id="IPR049794">
    <property type="entry name" value="DrmE"/>
</dbReference>
<evidence type="ECO:0000259" key="1">
    <source>
        <dbReference type="Pfam" id="PF24957"/>
    </source>
</evidence>
<sequence length="921" mass="104576">MTGNAYRFDRSKAVQNIQPPPLLHREHRGDWANIVDFSQLDFGRGMLTHPKYCIRESLLSHDTSLPPIDSPVSLTGLDNFVLTFSLKAYLKSRVVPHAGNWVLGLPPYSHSYALLLAYHLIMSHVSSSLANYEFGRFEPETGVLIVTDNIEVASSIWRANVNGAFLHDYIPVFSLEAGEFRPLQNGSTSKSRTSRDMVDGSLPWLGLFRAYRHELPQRLTQKPAVMILDLLPFRHRKRFVEILAWANQMADHVIAITPRYDDTFKVGVHQFPYVLPVDLHSINVLDDMVDLGLDDAEVDPVTASLSLQGSLPFLLDRNPDLHMCRFDFGDGFEALLKTTFGLISRINSTFPKRPRSVEFLYWVLLDLLSLTVPVEWYERTKRAQGEKTLLDRIESAKKIWSDDPEERAIIRFLVPELVGHVEQIYQILRNHKSSARGEVLENTLMEQLGGNRRAIVVVGDDANASELKFWLRSRGRFSLNDLKDISVLTQSTLAKEQLRTIYQKPAEIPRTWLLSGVWRRKYVGSFYIPKGSSLFMVSATYEEAIARQQLTQRFEVDNQVIEAMFNSLSELFSLDSTTGTSTSLSGGLNIDTKTYSVSPVGREFKSAESRTNPHLSLSPIIGVEVLRELVLSDHEDAIEDQHTRSPLAFSNESDTLDESVSCLRLKSTSLSNNNAYNFFIADGLPLRVIKAGGNEVEEMTPLEIQAGYIWVRVKQSERHELFQAVLESASNTMTMMWLQNNLDEWKEMLRSVWAKFSQGSYSRKNTYEKIAANVRAAGGTGVHWLTVKTWMTGEVTSVRDEVNVRAIAQLTEDERFIGRDRQIYAAMRRLWTIHIQLGKQLGKLIIQQATRGLESIPGESWIDLGEGIRIPVDDVIEVIDLHRIQLVERDKVYEVQSRFTNFGFSDSEIDTLLSRGLIKHG</sequence>
<organism evidence="2 3">
    <name type="scientific">Ferroacidibacillus organovorans</name>
    <dbReference type="NCBI Taxonomy" id="1765683"/>
    <lineage>
        <taxon>Bacteria</taxon>
        <taxon>Bacillati</taxon>
        <taxon>Bacillota</taxon>
        <taxon>Bacilli</taxon>
        <taxon>Bacillales</taxon>
        <taxon>Alicyclobacillaceae</taxon>
        <taxon>Ferroacidibacillus</taxon>
    </lineage>
</organism>
<feature type="domain" description="DISARM protein DrmE C-terminal" evidence="1">
    <location>
        <begin position="678"/>
        <end position="848"/>
    </location>
</feature>
<proteinExistence type="predicted"/>
<dbReference type="Proteomes" id="UP000077421">
    <property type="component" value="Unassembled WGS sequence"/>
</dbReference>
<protein>
    <recommendedName>
        <fullName evidence="1">DISARM protein DrmE C-terminal domain-containing protein</fullName>
    </recommendedName>
</protein>
<dbReference type="OrthoDB" id="2988008at2"/>
<reference evidence="2 3" key="1">
    <citation type="submission" date="2016-02" db="EMBL/GenBank/DDBJ databases">
        <title>Draft genome sequence of Acidibacillus ferrooxidans SLC66.</title>
        <authorList>
            <person name="Oliveira G."/>
            <person name="Nancucheo I."/>
            <person name="Dall'Agnol H."/>
            <person name="Johnson B."/>
            <person name="Oliveira R."/>
            <person name="Nunes G.L."/>
            <person name="Tzotzos G."/>
            <person name="Orellana S.C."/>
            <person name="Salim A.C."/>
            <person name="Araujo F.M."/>
        </authorList>
    </citation>
    <scope>NUCLEOTIDE SEQUENCE [LARGE SCALE GENOMIC DNA]</scope>
    <source>
        <strain evidence="2 3">SLC66</strain>
    </source>
</reference>
<comment type="caution">
    <text evidence="2">The sequence shown here is derived from an EMBL/GenBank/DDBJ whole genome shotgun (WGS) entry which is preliminary data.</text>
</comment>
<accession>A0A853KGN8</accession>
<dbReference type="AlphaFoldDB" id="A0A853KGN8"/>
<name>A0A853KGN8_9BACL</name>